<dbReference type="AlphaFoldDB" id="A0A934MHB7"/>
<accession>A0A934MHB7</accession>
<sequence length="104" mass="11077">MTLAEIERLAGELLATGEMNADTAADLDRIVAEARAGTSYPDDLDYLAALHARLLSPNRVVEDVTASSPDVEADLRGQISQLQAELADARQTIAELQERLASGA</sequence>
<dbReference type="Proteomes" id="UP000602124">
    <property type="component" value="Unassembled WGS sequence"/>
</dbReference>
<reference evidence="2" key="1">
    <citation type="submission" date="2020-12" db="EMBL/GenBank/DDBJ databases">
        <title>Devosia sp. MSA67 isolated from Mo River.</title>
        <authorList>
            <person name="Ma F."/>
            <person name="Zi Z."/>
        </authorList>
    </citation>
    <scope>NUCLEOTIDE SEQUENCE</scope>
    <source>
        <strain evidence="2">MSA67</strain>
    </source>
</reference>
<dbReference type="RefSeq" id="WP_198876123.1">
    <property type="nucleotide sequence ID" value="NZ_JAEKMH010000002.1"/>
</dbReference>
<gene>
    <name evidence="2" type="ORF">JEQ47_09270</name>
</gene>
<proteinExistence type="predicted"/>
<protein>
    <submittedName>
        <fullName evidence="2">Uncharacterized protein</fullName>
    </submittedName>
</protein>
<evidence type="ECO:0000313" key="3">
    <source>
        <dbReference type="Proteomes" id="UP000602124"/>
    </source>
</evidence>
<feature type="coiled-coil region" evidence="1">
    <location>
        <begin position="72"/>
        <end position="99"/>
    </location>
</feature>
<dbReference type="EMBL" id="JAEKMH010000002">
    <property type="protein sequence ID" value="MBJ3784907.1"/>
    <property type="molecule type" value="Genomic_DNA"/>
</dbReference>
<organism evidence="2 3">
    <name type="scientific">Devosia sediminis</name>
    <dbReference type="NCBI Taxonomy" id="2798801"/>
    <lineage>
        <taxon>Bacteria</taxon>
        <taxon>Pseudomonadati</taxon>
        <taxon>Pseudomonadota</taxon>
        <taxon>Alphaproteobacteria</taxon>
        <taxon>Hyphomicrobiales</taxon>
        <taxon>Devosiaceae</taxon>
        <taxon>Devosia</taxon>
    </lineage>
</organism>
<evidence type="ECO:0000256" key="1">
    <source>
        <dbReference type="SAM" id="Coils"/>
    </source>
</evidence>
<evidence type="ECO:0000313" key="2">
    <source>
        <dbReference type="EMBL" id="MBJ3784907.1"/>
    </source>
</evidence>
<name>A0A934MHB7_9HYPH</name>
<comment type="caution">
    <text evidence="2">The sequence shown here is derived from an EMBL/GenBank/DDBJ whole genome shotgun (WGS) entry which is preliminary data.</text>
</comment>
<keyword evidence="1" id="KW-0175">Coiled coil</keyword>
<keyword evidence="3" id="KW-1185">Reference proteome</keyword>